<dbReference type="SUPFAM" id="SSF48726">
    <property type="entry name" value="Immunoglobulin"/>
    <property type="match status" value="2"/>
</dbReference>
<name>A0A8T3CMQ7_9TELE</name>
<dbReference type="EMBL" id="JAERUA010000021">
    <property type="protein sequence ID" value="KAI1885177.1"/>
    <property type="molecule type" value="Genomic_DNA"/>
</dbReference>
<evidence type="ECO:0000256" key="3">
    <source>
        <dbReference type="ARBA" id="ARBA00022692"/>
    </source>
</evidence>
<feature type="transmembrane region" description="Helical" evidence="11">
    <location>
        <begin position="247"/>
        <end position="268"/>
    </location>
</feature>
<feature type="chain" id="PRO_5035917600" description="Ig-like domain-containing protein" evidence="12">
    <location>
        <begin position="25"/>
        <end position="290"/>
    </location>
</feature>
<evidence type="ECO:0000256" key="2">
    <source>
        <dbReference type="ARBA" id="ARBA00022475"/>
    </source>
</evidence>
<proteinExistence type="predicted"/>
<dbReference type="PROSITE" id="PS50835">
    <property type="entry name" value="IG_LIKE"/>
    <property type="match status" value="1"/>
</dbReference>
<keyword evidence="6 11" id="KW-0472">Membrane</keyword>
<keyword evidence="3 11" id="KW-0812">Transmembrane</keyword>
<evidence type="ECO:0000256" key="12">
    <source>
        <dbReference type="SAM" id="SignalP"/>
    </source>
</evidence>
<dbReference type="Gene3D" id="2.60.40.10">
    <property type="entry name" value="Immunoglobulins"/>
    <property type="match status" value="2"/>
</dbReference>
<keyword evidence="5 11" id="KW-1133">Transmembrane helix</keyword>
<evidence type="ECO:0000256" key="6">
    <source>
        <dbReference type="ARBA" id="ARBA00023136"/>
    </source>
</evidence>
<dbReference type="GO" id="GO:0031295">
    <property type="term" value="P:T cell costimulation"/>
    <property type="evidence" value="ECO:0007669"/>
    <property type="project" value="TreeGrafter"/>
</dbReference>
<dbReference type="GO" id="GO:0009897">
    <property type="term" value="C:external side of plasma membrane"/>
    <property type="evidence" value="ECO:0007669"/>
    <property type="project" value="TreeGrafter"/>
</dbReference>
<dbReference type="Proteomes" id="UP000829720">
    <property type="component" value="Unassembled WGS sequence"/>
</dbReference>
<dbReference type="InterPro" id="IPR003599">
    <property type="entry name" value="Ig_sub"/>
</dbReference>
<comment type="subcellular location">
    <subcellularLocation>
        <location evidence="1">Cell membrane</location>
        <topology evidence="1">Single-pass type I membrane protein</topology>
    </subcellularLocation>
</comment>
<dbReference type="InterPro" id="IPR013783">
    <property type="entry name" value="Ig-like_fold"/>
</dbReference>
<keyword evidence="15" id="KW-1185">Reference proteome</keyword>
<keyword evidence="4 12" id="KW-0732">Signal</keyword>
<keyword evidence="2" id="KW-1003">Cell membrane</keyword>
<dbReference type="OrthoDB" id="6157407at2759"/>
<organism evidence="14 15">
    <name type="scientific">Albula goreensis</name>
    <dbReference type="NCBI Taxonomy" id="1534307"/>
    <lineage>
        <taxon>Eukaryota</taxon>
        <taxon>Metazoa</taxon>
        <taxon>Chordata</taxon>
        <taxon>Craniata</taxon>
        <taxon>Vertebrata</taxon>
        <taxon>Euteleostomi</taxon>
        <taxon>Actinopterygii</taxon>
        <taxon>Neopterygii</taxon>
        <taxon>Teleostei</taxon>
        <taxon>Albuliformes</taxon>
        <taxon>Albulidae</taxon>
        <taxon>Albula</taxon>
    </lineage>
</organism>
<evidence type="ECO:0000313" key="15">
    <source>
        <dbReference type="Proteomes" id="UP000829720"/>
    </source>
</evidence>
<feature type="signal peptide" evidence="12">
    <location>
        <begin position="1"/>
        <end position="24"/>
    </location>
</feature>
<accession>A0A8T3CMQ7</accession>
<reference evidence="14" key="1">
    <citation type="submission" date="2021-01" db="EMBL/GenBank/DDBJ databases">
        <authorList>
            <person name="Zahm M."/>
            <person name="Roques C."/>
            <person name="Cabau C."/>
            <person name="Klopp C."/>
            <person name="Donnadieu C."/>
            <person name="Jouanno E."/>
            <person name="Lampietro C."/>
            <person name="Louis A."/>
            <person name="Herpin A."/>
            <person name="Echchiki A."/>
            <person name="Berthelot C."/>
            <person name="Parey E."/>
            <person name="Roest-Crollius H."/>
            <person name="Braasch I."/>
            <person name="Postlethwait J."/>
            <person name="Bobe J."/>
            <person name="Montfort J."/>
            <person name="Bouchez O."/>
            <person name="Begum T."/>
            <person name="Mejri S."/>
            <person name="Adams A."/>
            <person name="Chen W.-J."/>
            <person name="Guiguen Y."/>
        </authorList>
    </citation>
    <scope>NUCLEOTIDE SEQUENCE</scope>
    <source>
        <tissue evidence="14">Blood</tissue>
    </source>
</reference>
<evidence type="ECO:0000259" key="13">
    <source>
        <dbReference type="PROSITE" id="PS50835"/>
    </source>
</evidence>
<dbReference type="PANTHER" id="PTHR25466:SF2">
    <property type="entry name" value="T-LYMPHOCYTE ACTIVATION ANTIGEN CD86"/>
    <property type="match status" value="1"/>
</dbReference>
<dbReference type="GO" id="GO:0006955">
    <property type="term" value="P:immune response"/>
    <property type="evidence" value="ECO:0007669"/>
    <property type="project" value="TreeGrafter"/>
</dbReference>
<evidence type="ECO:0000313" key="14">
    <source>
        <dbReference type="EMBL" id="KAI1885177.1"/>
    </source>
</evidence>
<evidence type="ECO:0000256" key="9">
    <source>
        <dbReference type="ARBA" id="ARBA00023180"/>
    </source>
</evidence>
<protein>
    <recommendedName>
        <fullName evidence="13">Ig-like domain-containing protein</fullName>
    </recommendedName>
</protein>
<dbReference type="GO" id="GO:0042130">
    <property type="term" value="P:negative regulation of T cell proliferation"/>
    <property type="evidence" value="ECO:0007669"/>
    <property type="project" value="TreeGrafter"/>
</dbReference>
<keyword evidence="8" id="KW-0675">Receptor</keyword>
<evidence type="ECO:0000256" key="10">
    <source>
        <dbReference type="ARBA" id="ARBA00023319"/>
    </source>
</evidence>
<evidence type="ECO:0000256" key="11">
    <source>
        <dbReference type="SAM" id="Phobius"/>
    </source>
</evidence>
<keyword evidence="9" id="KW-0325">Glycoprotein</keyword>
<dbReference type="PANTHER" id="PTHR25466">
    <property type="entry name" value="T-LYMPHOCYTE ACTIVATION ANTIGEN"/>
    <property type="match status" value="1"/>
</dbReference>
<evidence type="ECO:0000256" key="8">
    <source>
        <dbReference type="ARBA" id="ARBA00023170"/>
    </source>
</evidence>
<evidence type="ECO:0000256" key="7">
    <source>
        <dbReference type="ARBA" id="ARBA00023157"/>
    </source>
</evidence>
<keyword evidence="10" id="KW-0393">Immunoglobulin domain</keyword>
<evidence type="ECO:0000256" key="1">
    <source>
        <dbReference type="ARBA" id="ARBA00004251"/>
    </source>
</evidence>
<dbReference type="SMART" id="SM00409">
    <property type="entry name" value="IG"/>
    <property type="match status" value="1"/>
</dbReference>
<evidence type="ECO:0000256" key="4">
    <source>
        <dbReference type="ARBA" id="ARBA00022729"/>
    </source>
</evidence>
<dbReference type="GO" id="GO:0007166">
    <property type="term" value="P:cell surface receptor signaling pathway"/>
    <property type="evidence" value="ECO:0007669"/>
    <property type="project" value="TreeGrafter"/>
</dbReference>
<comment type="caution">
    <text evidence="14">The sequence shown here is derived from an EMBL/GenBank/DDBJ whole genome shotgun (WGS) entry which is preliminary data.</text>
</comment>
<evidence type="ECO:0000256" key="5">
    <source>
        <dbReference type="ARBA" id="ARBA00022989"/>
    </source>
</evidence>
<dbReference type="GO" id="GO:0042102">
    <property type="term" value="P:positive regulation of T cell proliferation"/>
    <property type="evidence" value="ECO:0007669"/>
    <property type="project" value="TreeGrafter"/>
</dbReference>
<sequence length="290" mass="32283">METRRMSNSLWVLWIVLASNLVPAKLQVTIQATIGEDVLLPCVCPPAPTSSPAKYYLVWQIGDVIVVDHAISDTEDKTNVDLQYQGRTHLFYPKDKDNCSLLLHRVCVEDERTYSCIFSEPELTNVTVKLEVVANYSPHVQCSTDGVEYKCQARGGYPKGRVYWLWEDQQGSQSEVCSQDHACVHGQDIMDHHTGLYNLTSTLKTNTTVTAVQCVVENPRSKHNITAPCPNEAPVFAPVGMEVKTSLAVGSVFLLLACIFLVVLIKIWKPCPSSEILPPAQYDSVQSLKM</sequence>
<dbReference type="InterPro" id="IPR013106">
    <property type="entry name" value="Ig_V-set"/>
</dbReference>
<dbReference type="Pfam" id="PF07686">
    <property type="entry name" value="V-set"/>
    <property type="match status" value="1"/>
</dbReference>
<dbReference type="InterPro" id="IPR007110">
    <property type="entry name" value="Ig-like_dom"/>
</dbReference>
<dbReference type="InterPro" id="IPR036179">
    <property type="entry name" value="Ig-like_dom_sf"/>
</dbReference>
<feature type="domain" description="Ig-like" evidence="13">
    <location>
        <begin position="23"/>
        <end position="127"/>
    </location>
</feature>
<dbReference type="AlphaFoldDB" id="A0A8T3CMQ7"/>
<keyword evidence="7" id="KW-1015">Disulfide bond</keyword>
<gene>
    <name evidence="14" type="ORF">AGOR_G00217500</name>
</gene>
<dbReference type="GO" id="GO:0071222">
    <property type="term" value="P:cellular response to lipopolysaccharide"/>
    <property type="evidence" value="ECO:0007669"/>
    <property type="project" value="TreeGrafter"/>
</dbReference>
<dbReference type="InterPro" id="IPR051713">
    <property type="entry name" value="T-cell_Activation_Regulation"/>
</dbReference>